<dbReference type="GO" id="GO:0046872">
    <property type="term" value="F:metal ion binding"/>
    <property type="evidence" value="ECO:0007669"/>
    <property type="project" value="UniProtKB-KW"/>
</dbReference>
<dbReference type="GO" id="GO:0004456">
    <property type="term" value="F:phosphogluconate dehydratase activity"/>
    <property type="evidence" value="ECO:0007669"/>
    <property type="project" value="UniProtKB-EC"/>
</dbReference>
<reference evidence="8 9" key="1">
    <citation type="submission" date="2017-01" db="EMBL/GenBank/DDBJ databases">
        <title>The cable genome- insights into the physiology and evolution of filamentous bacteria capable of sulfide oxidation via long distance electron transfer.</title>
        <authorList>
            <person name="Schreiber L."/>
            <person name="Bjerg J.T."/>
            <person name="Boggild A."/>
            <person name="Van De Vossenberg J."/>
            <person name="Meysman F."/>
            <person name="Nielsen L.P."/>
            <person name="Schramm A."/>
            <person name="Kjeldsen K.U."/>
        </authorList>
    </citation>
    <scope>NUCLEOTIDE SEQUENCE [LARGE SCALE GENOMIC DNA]</scope>
    <source>
        <strain evidence="8">A3</strain>
    </source>
</reference>
<name>A0A3S3QK56_9BACT</name>
<comment type="caution">
    <text evidence="8">The sequence shown here is derived from an EMBL/GenBank/DDBJ whole genome shotgun (WGS) entry which is preliminary data.</text>
</comment>
<dbReference type="PANTHER" id="PTHR43661">
    <property type="entry name" value="D-XYLONATE DEHYDRATASE"/>
    <property type="match status" value="1"/>
</dbReference>
<feature type="domain" description="Dihydroxy-acid/6-phosphogluconate dehydratase C-terminal" evidence="7">
    <location>
        <begin position="200"/>
        <end position="391"/>
    </location>
</feature>
<dbReference type="Pfam" id="PF24877">
    <property type="entry name" value="ILV_EDD_C"/>
    <property type="match status" value="1"/>
</dbReference>
<feature type="domain" description="Dihydroxy-acid/6-phosphogluconate dehydratase N-terminal" evidence="6">
    <location>
        <begin position="2"/>
        <end position="172"/>
    </location>
</feature>
<keyword evidence="4" id="KW-0411">Iron-sulfur</keyword>
<evidence type="ECO:0000313" key="9">
    <source>
        <dbReference type="Proteomes" id="UP000287615"/>
    </source>
</evidence>
<evidence type="ECO:0000256" key="2">
    <source>
        <dbReference type="ARBA" id="ARBA00022723"/>
    </source>
</evidence>
<evidence type="ECO:0000259" key="6">
    <source>
        <dbReference type="Pfam" id="PF00920"/>
    </source>
</evidence>
<sequence>SECQAYHSPGTCTFYGTANSNQLIAEMLGIHLPGASFVNAETELRDALTKAAATQITGMTHLDNNDGGYTPLGRVISEKSVVNAMVGLLATGGSTNETMHLVAIAKAAGIQINWDDFAELSDIVPLLVRIYPNGSGDINSFQQAGGMALLIRELLEGGLVHEDVQTVVGPGLSRYLEQPVLEQGRAVWQVGPEQSRDSAIIAPLAKPFARISGIKLLTGNLGRAIMKISALTDGENTLVEAPALVFDNQQEVEQAFQAGQLNRDLIAVVRFQGPRANGMPELHKLITCLVISMEQGYKVGLVTDGRLSGASGKVPFAIHCTPEAAAGGLLAKVEDGDIIRMDARNNLLELKVSEKELAGREAVTLKSHYAAQGHPMFNVLRGALSGAEEGASAILQG</sequence>
<evidence type="ECO:0000256" key="5">
    <source>
        <dbReference type="ARBA" id="ARBA00023239"/>
    </source>
</evidence>
<dbReference type="InterPro" id="IPR037237">
    <property type="entry name" value="IlvD/EDD_N"/>
</dbReference>
<accession>A0A3S3QK56</accession>
<dbReference type="InterPro" id="IPR000581">
    <property type="entry name" value="ILV_EDD_N"/>
</dbReference>
<organism evidence="8 9">
    <name type="scientific">Candidatus Electrothrix marina</name>
    <dbReference type="NCBI Taxonomy" id="1859130"/>
    <lineage>
        <taxon>Bacteria</taxon>
        <taxon>Pseudomonadati</taxon>
        <taxon>Thermodesulfobacteriota</taxon>
        <taxon>Desulfobulbia</taxon>
        <taxon>Desulfobulbales</taxon>
        <taxon>Desulfobulbaceae</taxon>
        <taxon>Candidatus Electrothrix</taxon>
    </lineage>
</organism>
<keyword evidence="3" id="KW-0408">Iron</keyword>
<dbReference type="SUPFAM" id="SSF52016">
    <property type="entry name" value="LeuD/IlvD-like"/>
    <property type="match status" value="1"/>
</dbReference>
<evidence type="ECO:0000256" key="3">
    <source>
        <dbReference type="ARBA" id="ARBA00023004"/>
    </source>
</evidence>
<dbReference type="Pfam" id="PF00920">
    <property type="entry name" value="ILVD_EDD_N"/>
    <property type="match status" value="1"/>
</dbReference>
<gene>
    <name evidence="8" type="ORF">VU00_12451</name>
</gene>
<protein>
    <submittedName>
        <fullName evidence="8">6-phosphogluconate dehydratase</fullName>
        <ecNumber evidence="8">4.2.1.12</ecNumber>
    </submittedName>
</protein>
<evidence type="ECO:0000259" key="7">
    <source>
        <dbReference type="Pfam" id="PF24877"/>
    </source>
</evidence>
<evidence type="ECO:0000256" key="1">
    <source>
        <dbReference type="ARBA" id="ARBA00006486"/>
    </source>
</evidence>
<keyword evidence="5 8" id="KW-0456">Lyase</keyword>
<dbReference type="InterPro" id="IPR042096">
    <property type="entry name" value="Dihydro-acid_dehy_C"/>
</dbReference>
<dbReference type="Gene3D" id="3.50.30.80">
    <property type="entry name" value="IlvD/EDD C-terminal domain-like"/>
    <property type="match status" value="1"/>
</dbReference>
<dbReference type="FunFam" id="3.50.30.80:FF:000001">
    <property type="entry name" value="Dihydroxy-acid dehydratase"/>
    <property type="match status" value="1"/>
</dbReference>
<dbReference type="InterPro" id="IPR056740">
    <property type="entry name" value="ILV_EDD_C"/>
</dbReference>
<dbReference type="AlphaFoldDB" id="A0A3S3QK56"/>
<dbReference type="PROSITE" id="PS00887">
    <property type="entry name" value="ILVD_EDD_2"/>
    <property type="match status" value="1"/>
</dbReference>
<evidence type="ECO:0000313" key="8">
    <source>
        <dbReference type="EMBL" id="RWX49500.1"/>
    </source>
</evidence>
<dbReference type="EMBL" id="MTKR01000245">
    <property type="protein sequence ID" value="RWX49500.1"/>
    <property type="molecule type" value="Genomic_DNA"/>
</dbReference>
<dbReference type="GO" id="GO:0005829">
    <property type="term" value="C:cytosol"/>
    <property type="evidence" value="ECO:0007669"/>
    <property type="project" value="TreeGrafter"/>
</dbReference>
<comment type="similarity">
    <text evidence="1">Belongs to the IlvD/Edd family.</text>
</comment>
<feature type="non-terminal residue" evidence="8">
    <location>
        <position position="1"/>
    </location>
</feature>
<evidence type="ECO:0000256" key="4">
    <source>
        <dbReference type="ARBA" id="ARBA00023014"/>
    </source>
</evidence>
<dbReference type="SUPFAM" id="SSF143975">
    <property type="entry name" value="IlvD/EDD N-terminal domain-like"/>
    <property type="match status" value="1"/>
</dbReference>
<dbReference type="GO" id="GO:0051536">
    <property type="term" value="F:iron-sulfur cluster binding"/>
    <property type="evidence" value="ECO:0007669"/>
    <property type="project" value="UniProtKB-KW"/>
</dbReference>
<dbReference type="EC" id="4.2.1.12" evidence="8"/>
<proteinExistence type="inferred from homology"/>
<dbReference type="InterPro" id="IPR020558">
    <property type="entry name" value="DiOHA_6PGluconate_deHydtase_CS"/>
</dbReference>
<dbReference type="PANTHER" id="PTHR43661:SF1">
    <property type="entry name" value="PHOSPHOGLUCONATE DEHYDRATASE"/>
    <property type="match status" value="1"/>
</dbReference>
<dbReference type="Proteomes" id="UP000287615">
    <property type="component" value="Unassembled WGS sequence"/>
</dbReference>
<keyword evidence="2" id="KW-0479">Metal-binding</keyword>